<evidence type="ECO:0008006" key="4">
    <source>
        <dbReference type="Google" id="ProtNLM"/>
    </source>
</evidence>
<accession>A0ABS5L8Q6</accession>
<comment type="caution">
    <text evidence="2">The sequence shown here is derived from an EMBL/GenBank/DDBJ whole genome shotgun (WGS) entry which is preliminary data.</text>
</comment>
<keyword evidence="1" id="KW-0812">Transmembrane</keyword>
<feature type="transmembrane region" description="Helical" evidence="1">
    <location>
        <begin position="27"/>
        <end position="48"/>
    </location>
</feature>
<organism evidence="2 3">
    <name type="scientific">Catenulispora pinistramenti</name>
    <dbReference type="NCBI Taxonomy" id="2705254"/>
    <lineage>
        <taxon>Bacteria</taxon>
        <taxon>Bacillati</taxon>
        <taxon>Actinomycetota</taxon>
        <taxon>Actinomycetes</taxon>
        <taxon>Catenulisporales</taxon>
        <taxon>Catenulisporaceae</taxon>
        <taxon>Catenulispora</taxon>
    </lineage>
</organism>
<reference evidence="2 3" key="1">
    <citation type="submission" date="2020-02" db="EMBL/GenBank/DDBJ databases">
        <title>Acidophilic actinobacteria isolated from forest soil.</title>
        <authorList>
            <person name="Golinska P."/>
        </authorList>
    </citation>
    <scope>NUCLEOTIDE SEQUENCE [LARGE SCALE GENOMIC DNA]</scope>
    <source>
        <strain evidence="2 3">NL8</strain>
    </source>
</reference>
<keyword evidence="3" id="KW-1185">Reference proteome</keyword>
<evidence type="ECO:0000256" key="1">
    <source>
        <dbReference type="SAM" id="Phobius"/>
    </source>
</evidence>
<keyword evidence="1" id="KW-1133">Transmembrane helix</keyword>
<evidence type="ECO:0000313" key="3">
    <source>
        <dbReference type="Proteomes" id="UP000730482"/>
    </source>
</evidence>
<name>A0ABS5L8Q6_9ACTN</name>
<sequence>HLGGPTPTLVDTRTGKGWSAWSRNKRIIVIAVIGIVVIGAAVAAILALSGGNSKKSAAGTTASAPANVPNSGATSLASVPTTAAAAGPIGAQQGAPGASDVVLRGLYVAAADRDFQTVCASQTVDAQKGAAKGAGWNGQGDPMPLCEKYFQSNWSTISADYLRSRQVTDVKPGAAQSTMTVTVNDPPPSGGGTTRSFTVVWQDTHWLLEAANA</sequence>
<proteinExistence type="predicted"/>
<dbReference type="EMBL" id="JAAFYZ010000388">
    <property type="protein sequence ID" value="MBS2554504.1"/>
    <property type="molecule type" value="Genomic_DNA"/>
</dbReference>
<keyword evidence="1" id="KW-0472">Membrane</keyword>
<protein>
    <recommendedName>
        <fullName evidence="4">Serine/threonine protein kinase</fullName>
    </recommendedName>
</protein>
<evidence type="ECO:0000313" key="2">
    <source>
        <dbReference type="EMBL" id="MBS2554504.1"/>
    </source>
</evidence>
<gene>
    <name evidence="2" type="ORF">KGQ19_47390</name>
</gene>
<feature type="non-terminal residue" evidence="2">
    <location>
        <position position="1"/>
    </location>
</feature>
<dbReference type="Proteomes" id="UP000730482">
    <property type="component" value="Unassembled WGS sequence"/>
</dbReference>